<dbReference type="Pfam" id="PF11886">
    <property type="entry name" value="TOC159_MAD"/>
    <property type="match status" value="1"/>
</dbReference>
<dbReference type="EMBL" id="JAVYJV010000003">
    <property type="protein sequence ID" value="KAK4375117.1"/>
    <property type="molecule type" value="Genomic_DNA"/>
</dbReference>
<evidence type="ECO:0000259" key="2">
    <source>
        <dbReference type="Pfam" id="PF11886"/>
    </source>
</evidence>
<proteinExistence type="predicted"/>
<feature type="domain" description="Translocase of chloroplast 159/132 membrane anchor" evidence="2">
    <location>
        <begin position="25"/>
        <end position="95"/>
    </location>
</feature>
<reference evidence="3" key="1">
    <citation type="submission" date="2023-12" db="EMBL/GenBank/DDBJ databases">
        <title>Genome assembly of Anisodus tanguticus.</title>
        <authorList>
            <person name="Wang Y.-J."/>
        </authorList>
    </citation>
    <scope>NUCLEOTIDE SEQUENCE</scope>
    <source>
        <strain evidence="3">KB-2021</strain>
        <tissue evidence="3">Leaf</tissue>
    </source>
</reference>
<gene>
    <name evidence="3" type="ORF">RND71_005794</name>
</gene>
<protein>
    <recommendedName>
        <fullName evidence="2">Translocase of chloroplast 159/132 membrane anchor domain-containing protein</fullName>
    </recommendedName>
</protein>
<name>A0AAE1SS79_9SOLA</name>
<dbReference type="Proteomes" id="UP001291623">
    <property type="component" value="Unassembled WGS sequence"/>
</dbReference>
<evidence type="ECO:0000313" key="4">
    <source>
        <dbReference type="Proteomes" id="UP001291623"/>
    </source>
</evidence>
<feature type="region of interest" description="Disordered" evidence="1">
    <location>
        <begin position="1"/>
        <end position="26"/>
    </location>
</feature>
<evidence type="ECO:0000313" key="3">
    <source>
        <dbReference type="EMBL" id="KAK4375117.1"/>
    </source>
</evidence>
<sequence>MATTNDLPTDPKKIVEEETGSVASVPVPMPDLALPASFDSDNPTHRYHYLDSSNKWLVRPVLEPNGWDYDVGYKGINVERLFAIKDKIPTSFSSQSIGKDLAYTRRSETRFNNYRKNKATTGLSVTLLGDVMSGVVKVEDKLIVNK</sequence>
<evidence type="ECO:0000256" key="1">
    <source>
        <dbReference type="SAM" id="MobiDB-lite"/>
    </source>
</evidence>
<organism evidence="3 4">
    <name type="scientific">Anisodus tanguticus</name>
    <dbReference type="NCBI Taxonomy" id="243964"/>
    <lineage>
        <taxon>Eukaryota</taxon>
        <taxon>Viridiplantae</taxon>
        <taxon>Streptophyta</taxon>
        <taxon>Embryophyta</taxon>
        <taxon>Tracheophyta</taxon>
        <taxon>Spermatophyta</taxon>
        <taxon>Magnoliopsida</taxon>
        <taxon>eudicotyledons</taxon>
        <taxon>Gunneridae</taxon>
        <taxon>Pentapetalae</taxon>
        <taxon>asterids</taxon>
        <taxon>lamiids</taxon>
        <taxon>Solanales</taxon>
        <taxon>Solanaceae</taxon>
        <taxon>Solanoideae</taxon>
        <taxon>Hyoscyameae</taxon>
        <taxon>Anisodus</taxon>
    </lineage>
</organism>
<dbReference type="AlphaFoldDB" id="A0AAE1SS79"/>
<keyword evidence="4" id="KW-1185">Reference proteome</keyword>
<dbReference type="InterPro" id="IPR024283">
    <property type="entry name" value="TOC159_MAD"/>
</dbReference>
<accession>A0AAE1SS79</accession>
<comment type="caution">
    <text evidence="3">The sequence shown here is derived from an EMBL/GenBank/DDBJ whole genome shotgun (WGS) entry which is preliminary data.</text>
</comment>